<sequence length="549" mass="62282">MKHKMVAKVCLPLTFIFASLGSPVTAQNKFIECLQQQHYQESDPVSDVIYTPENSTFSSVLQSYARNRIFFTPSTPKPRVIVAPNHESHVQATVICAKDHDLQIRIRSGGHDYEGLSYVSEVPFVLLDMSNIRSININISDESAWVDAGATLGELYYRIAEKSNSHGFPAGVCFTLGLGGHFTGGGYGNMMRKYGLSVDNIVDAKIVDVNGRILDRESMGEDLFWAIRGGGAASFGVVLSWKINLVQLPENITVANVDKTLEEGATELVWKWQNIADKLDREVFIRLSLQPVNGPEEGKMTVKISFIFMFLGSAERLLKLMSANFPELGLQEKDCTEMRWVESLLFWFGTPKETKIEVLLSRNLNRSVYFKRKSDYVKQPIPKADLESLWKVMIELGEVSMQWNPYGGKMSEISETATPFPHRGGNIFKIQYLVNWFEGGAETKDRHINLTRTLYEVMTPYVSKNPREAFLNYRDIDNGSIGSNGNGTYEEALVYGSKYFKGNFDRLVKIKTQVDPDNFFRYEQSIPTRHLAAITREDYERCDKLFFLM</sequence>
<evidence type="ECO:0000256" key="2">
    <source>
        <dbReference type="ARBA" id="ARBA00005466"/>
    </source>
</evidence>
<keyword evidence="3" id="KW-0285">Flavoprotein</keyword>
<dbReference type="GO" id="GO:0016491">
    <property type="term" value="F:oxidoreductase activity"/>
    <property type="evidence" value="ECO:0007669"/>
    <property type="project" value="InterPro"/>
</dbReference>
<evidence type="ECO:0000259" key="9">
    <source>
        <dbReference type="PROSITE" id="PS51387"/>
    </source>
</evidence>
<keyword evidence="11" id="KW-1185">Reference proteome</keyword>
<keyword evidence="6" id="KW-1015">Disulfide bond</keyword>
<dbReference type="GO" id="GO:0071949">
    <property type="term" value="F:FAD binding"/>
    <property type="evidence" value="ECO:0007669"/>
    <property type="project" value="InterPro"/>
</dbReference>
<dbReference type="Pfam" id="PF08031">
    <property type="entry name" value="BBE"/>
    <property type="match status" value="1"/>
</dbReference>
<evidence type="ECO:0000256" key="8">
    <source>
        <dbReference type="SAM" id="SignalP"/>
    </source>
</evidence>
<evidence type="ECO:0000256" key="6">
    <source>
        <dbReference type="ARBA" id="ARBA00023157"/>
    </source>
</evidence>
<dbReference type="Gene3D" id="3.40.462.20">
    <property type="match status" value="1"/>
</dbReference>
<keyword evidence="4 8" id="KW-0732">Signal</keyword>
<evidence type="ECO:0000256" key="7">
    <source>
        <dbReference type="ARBA" id="ARBA00023180"/>
    </source>
</evidence>
<comment type="similarity">
    <text evidence="2">Belongs to the oxygen-dependent FAD-linked oxidoreductase family.</text>
</comment>
<evidence type="ECO:0000256" key="3">
    <source>
        <dbReference type="ARBA" id="ARBA00022630"/>
    </source>
</evidence>
<proteinExistence type="inferred from homology"/>
<organism evidence="10 11">
    <name type="scientific">Erythroxylum novogranatense</name>
    <dbReference type="NCBI Taxonomy" id="1862640"/>
    <lineage>
        <taxon>Eukaryota</taxon>
        <taxon>Viridiplantae</taxon>
        <taxon>Streptophyta</taxon>
        <taxon>Embryophyta</taxon>
        <taxon>Tracheophyta</taxon>
        <taxon>Spermatophyta</taxon>
        <taxon>Magnoliopsida</taxon>
        <taxon>eudicotyledons</taxon>
        <taxon>Gunneridae</taxon>
        <taxon>Pentapetalae</taxon>
        <taxon>rosids</taxon>
        <taxon>fabids</taxon>
        <taxon>Malpighiales</taxon>
        <taxon>Erythroxylaceae</taxon>
        <taxon>Erythroxylum</taxon>
    </lineage>
</organism>
<dbReference type="Pfam" id="PF01565">
    <property type="entry name" value="FAD_binding_4"/>
    <property type="match status" value="1"/>
</dbReference>
<dbReference type="PROSITE" id="PS51387">
    <property type="entry name" value="FAD_PCMH"/>
    <property type="match status" value="1"/>
</dbReference>
<reference evidence="10 11" key="1">
    <citation type="submission" date="2021-09" db="EMBL/GenBank/DDBJ databases">
        <title>Genomic insights and catalytic innovation underlie evolution of tropane alkaloids biosynthesis.</title>
        <authorList>
            <person name="Wang Y.-J."/>
            <person name="Tian T."/>
            <person name="Huang J.-P."/>
            <person name="Huang S.-X."/>
        </authorList>
    </citation>
    <scope>NUCLEOTIDE SEQUENCE [LARGE SCALE GENOMIC DNA]</scope>
    <source>
        <strain evidence="10">KIB-2018</strain>
        <tissue evidence="10">Leaf</tissue>
    </source>
</reference>
<dbReference type="PANTHER" id="PTHR32448">
    <property type="entry name" value="OS08G0158400 PROTEIN"/>
    <property type="match status" value="1"/>
</dbReference>
<dbReference type="Gene3D" id="3.30.465.10">
    <property type="match status" value="1"/>
</dbReference>
<dbReference type="GO" id="GO:1901696">
    <property type="term" value="P:cannabinoid biosynthetic process"/>
    <property type="evidence" value="ECO:0007669"/>
    <property type="project" value="UniProtKB-ARBA"/>
</dbReference>
<protein>
    <recommendedName>
        <fullName evidence="9">FAD-binding PCMH-type domain-containing protein</fullName>
    </recommendedName>
</protein>
<feature type="chain" id="PRO_5043630988" description="FAD-binding PCMH-type domain-containing protein" evidence="8">
    <location>
        <begin position="27"/>
        <end position="549"/>
    </location>
</feature>
<dbReference type="InterPro" id="IPR036318">
    <property type="entry name" value="FAD-bd_PCMH-like_sf"/>
</dbReference>
<dbReference type="InterPro" id="IPR016166">
    <property type="entry name" value="FAD-bd_PCMH"/>
</dbReference>
<feature type="domain" description="FAD-binding PCMH-type" evidence="9">
    <location>
        <begin position="74"/>
        <end position="248"/>
    </location>
</feature>
<keyword evidence="5" id="KW-0274">FAD</keyword>
<evidence type="ECO:0000256" key="5">
    <source>
        <dbReference type="ARBA" id="ARBA00022827"/>
    </source>
</evidence>
<accession>A0AAV8SWU2</accession>
<comment type="caution">
    <text evidence="10">The sequence shown here is derived from an EMBL/GenBank/DDBJ whole genome shotgun (WGS) entry which is preliminary data.</text>
</comment>
<dbReference type="InterPro" id="IPR006094">
    <property type="entry name" value="Oxid_FAD_bind_N"/>
</dbReference>
<dbReference type="EMBL" id="JAIWQS010000007">
    <property type="protein sequence ID" value="KAJ8758596.1"/>
    <property type="molecule type" value="Genomic_DNA"/>
</dbReference>
<evidence type="ECO:0000256" key="4">
    <source>
        <dbReference type="ARBA" id="ARBA00022729"/>
    </source>
</evidence>
<name>A0AAV8SWU2_9ROSI</name>
<comment type="cofactor">
    <cofactor evidence="1">
        <name>FAD</name>
        <dbReference type="ChEBI" id="CHEBI:57692"/>
    </cofactor>
</comment>
<dbReference type="Gene3D" id="3.30.43.10">
    <property type="entry name" value="Uridine Diphospho-n-acetylenolpyruvylglucosamine Reductase, domain 2"/>
    <property type="match status" value="1"/>
</dbReference>
<dbReference type="InterPro" id="IPR012951">
    <property type="entry name" value="BBE"/>
</dbReference>
<keyword evidence="7" id="KW-0325">Glycoprotein</keyword>
<gene>
    <name evidence="10" type="ORF">K2173_000317</name>
</gene>
<dbReference type="InterPro" id="IPR016169">
    <property type="entry name" value="FAD-bd_PCMH_sub2"/>
</dbReference>
<evidence type="ECO:0000313" key="11">
    <source>
        <dbReference type="Proteomes" id="UP001159364"/>
    </source>
</evidence>
<dbReference type="Proteomes" id="UP001159364">
    <property type="component" value="Linkage Group LG07"/>
</dbReference>
<dbReference type="InterPro" id="IPR016167">
    <property type="entry name" value="FAD-bd_PCMH_sub1"/>
</dbReference>
<dbReference type="FunFam" id="3.30.43.10:FF:000004">
    <property type="entry name" value="Berberine bridge enzyme-like 15"/>
    <property type="match status" value="1"/>
</dbReference>
<evidence type="ECO:0000256" key="1">
    <source>
        <dbReference type="ARBA" id="ARBA00001974"/>
    </source>
</evidence>
<feature type="signal peptide" evidence="8">
    <location>
        <begin position="1"/>
        <end position="26"/>
    </location>
</feature>
<dbReference type="SUPFAM" id="SSF56176">
    <property type="entry name" value="FAD-binding/transporter-associated domain-like"/>
    <property type="match status" value="1"/>
</dbReference>
<evidence type="ECO:0000313" key="10">
    <source>
        <dbReference type="EMBL" id="KAJ8758596.1"/>
    </source>
</evidence>
<dbReference type="AlphaFoldDB" id="A0AAV8SWU2"/>